<accession>A0A931FCL1</accession>
<sequence length="69" mass="8271">MNAWMRNRPWWQELLIGWVVITSGMVFLDIDQHTPEPVYGPPASGLVMAAMITGFRRWKWRYDRKEDFD</sequence>
<keyword evidence="1" id="KW-1133">Transmembrane helix</keyword>
<keyword evidence="3" id="KW-1185">Reference proteome</keyword>
<dbReference type="AlphaFoldDB" id="A0A931FCL1"/>
<protein>
    <submittedName>
        <fullName evidence="2">Uncharacterized protein</fullName>
    </submittedName>
</protein>
<keyword evidence="1" id="KW-0812">Transmembrane</keyword>
<dbReference type="EMBL" id="JADPRT010000001">
    <property type="protein sequence ID" value="MBF9066576.1"/>
    <property type="molecule type" value="Genomic_DNA"/>
</dbReference>
<dbReference type="RefSeq" id="WP_196191774.1">
    <property type="nucleotide sequence ID" value="NZ_JADPRT010000001.1"/>
</dbReference>
<organism evidence="2 3">
    <name type="scientific">Streptacidiphilus fuscans</name>
    <dbReference type="NCBI Taxonomy" id="2789292"/>
    <lineage>
        <taxon>Bacteria</taxon>
        <taxon>Bacillati</taxon>
        <taxon>Actinomycetota</taxon>
        <taxon>Actinomycetes</taxon>
        <taxon>Kitasatosporales</taxon>
        <taxon>Streptomycetaceae</taxon>
        <taxon>Streptacidiphilus</taxon>
    </lineage>
</organism>
<reference evidence="2" key="1">
    <citation type="submission" date="2020-11" db="EMBL/GenBank/DDBJ databases">
        <title>Isolation and identification of active actinomycetes.</title>
        <authorList>
            <person name="Yu B."/>
        </authorList>
    </citation>
    <scope>NUCLEOTIDE SEQUENCE</scope>
    <source>
        <strain evidence="2">NEAU-YB345</strain>
    </source>
</reference>
<gene>
    <name evidence="2" type="ORF">I2501_00820</name>
</gene>
<proteinExistence type="predicted"/>
<evidence type="ECO:0000256" key="1">
    <source>
        <dbReference type="SAM" id="Phobius"/>
    </source>
</evidence>
<comment type="caution">
    <text evidence="2">The sequence shown here is derived from an EMBL/GenBank/DDBJ whole genome shotgun (WGS) entry which is preliminary data.</text>
</comment>
<name>A0A931FCL1_9ACTN</name>
<evidence type="ECO:0000313" key="3">
    <source>
        <dbReference type="Proteomes" id="UP000657385"/>
    </source>
</evidence>
<feature type="transmembrane region" description="Helical" evidence="1">
    <location>
        <begin position="38"/>
        <end position="55"/>
    </location>
</feature>
<evidence type="ECO:0000313" key="2">
    <source>
        <dbReference type="EMBL" id="MBF9066576.1"/>
    </source>
</evidence>
<keyword evidence="1" id="KW-0472">Membrane</keyword>
<dbReference type="Proteomes" id="UP000657385">
    <property type="component" value="Unassembled WGS sequence"/>
</dbReference>